<keyword evidence="7 11" id="KW-0804">Transcription</keyword>
<organism evidence="13 14">
    <name type="scientific">Helicobacter saguini</name>
    <dbReference type="NCBI Taxonomy" id="1548018"/>
    <lineage>
        <taxon>Bacteria</taxon>
        <taxon>Pseudomonadati</taxon>
        <taxon>Campylobacterota</taxon>
        <taxon>Epsilonproteobacteria</taxon>
        <taxon>Campylobacterales</taxon>
        <taxon>Helicobacteraceae</taxon>
        <taxon>Helicobacter</taxon>
    </lineage>
</organism>
<evidence type="ECO:0000256" key="4">
    <source>
        <dbReference type="ARBA" id="ARBA00022478"/>
    </source>
</evidence>
<evidence type="ECO:0000313" key="12">
    <source>
        <dbReference type="EMBL" id="MWV69950.1"/>
    </source>
</evidence>
<dbReference type="InterPro" id="IPR006110">
    <property type="entry name" value="Pol_omega/Rpo6/RPB6"/>
</dbReference>
<dbReference type="RefSeq" id="WP_034571265.1">
    <property type="nucleotide sequence ID" value="NZ_JRMP02000020.1"/>
</dbReference>
<evidence type="ECO:0000256" key="7">
    <source>
        <dbReference type="ARBA" id="ARBA00023163"/>
    </source>
</evidence>
<dbReference type="HAMAP" id="MF_00366">
    <property type="entry name" value="RNApol_bact_RpoZ"/>
    <property type="match status" value="1"/>
</dbReference>
<evidence type="ECO:0000256" key="10">
    <source>
        <dbReference type="ARBA" id="ARBA00048552"/>
    </source>
</evidence>
<dbReference type="Gene3D" id="3.90.940.10">
    <property type="match status" value="1"/>
</dbReference>
<dbReference type="EMBL" id="QBIU01000001">
    <property type="protein sequence ID" value="MWV69950.1"/>
    <property type="molecule type" value="Genomic_DNA"/>
</dbReference>
<dbReference type="InterPro" id="IPR036161">
    <property type="entry name" value="RPB6/omega-like_sf"/>
</dbReference>
<evidence type="ECO:0000256" key="6">
    <source>
        <dbReference type="ARBA" id="ARBA00022695"/>
    </source>
</evidence>
<comment type="caution">
    <text evidence="13">The sequence shown here is derived from an EMBL/GenBank/DDBJ whole genome shotgun (WGS) entry which is preliminary data.</text>
</comment>
<evidence type="ECO:0000256" key="2">
    <source>
        <dbReference type="ARBA" id="ARBA00012418"/>
    </source>
</evidence>
<comment type="function">
    <text evidence="11">Promotes RNA polymerase assembly. Latches the N- and C-terminal regions of the beta' subunit thereby facilitating its interaction with the beta and alpha subunits.</text>
</comment>
<dbReference type="InterPro" id="IPR003716">
    <property type="entry name" value="DNA-dir_RNA_pol_omega"/>
</dbReference>
<dbReference type="GO" id="GO:0003899">
    <property type="term" value="F:DNA-directed RNA polymerase activity"/>
    <property type="evidence" value="ECO:0007669"/>
    <property type="project" value="UniProtKB-UniRule"/>
</dbReference>
<dbReference type="GO" id="GO:0006351">
    <property type="term" value="P:DNA-templated transcription"/>
    <property type="evidence" value="ECO:0007669"/>
    <property type="project" value="UniProtKB-UniRule"/>
</dbReference>
<evidence type="ECO:0000256" key="11">
    <source>
        <dbReference type="HAMAP-Rule" id="MF_00366"/>
    </source>
</evidence>
<reference evidence="13 14" key="1">
    <citation type="journal article" date="2014" name="Genome Announc.">
        <title>Draft genome sequences of eight enterohepatic helicobacter species isolated from both laboratory and wild rodents.</title>
        <authorList>
            <person name="Sheh A."/>
            <person name="Shen Z."/>
            <person name="Fox J.G."/>
        </authorList>
    </citation>
    <scope>NUCLEOTIDE SEQUENCE [LARGE SCALE GENOMIC DNA]</scope>
    <source>
        <strain evidence="13 14">MIT 97-6194</strain>
    </source>
</reference>
<gene>
    <name evidence="11" type="primary">rpoZ</name>
    <name evidence="12" type="ORF">DCO61_08040</name>
    <name evidence="13" type="ORF">LS64_010305</name>
</gene>
<reference evidence="13 14" key="2">
    <citation type="journal article" date="2016" name="Infect. Immun.">
        <title>Helicobacter saguini, a Novel Helicobacter Isolated from Cotton-Top Tamarins with Ulcerative Colitis, Has Proinflammatory Properties and Induces Typhlocolitis and Dysplasia in Gnotobiotic IL-10-/- Mice.</title>
        <authorList>
            <person name="Shen Z."/>
            <person name="Mannion A."/>
            <person name="Whary M.T."/>
            <person name="Muthupalani S."/>
            <person name="Sheh A."/>
            <person name="Feng Y."/>
            <person name="Gong G."/>
            <person name="Vandamme P."/>
            <person name="Holcombe H.R."/>
            <person name="Paster B.J."/>
            <person name="Fox J.G."/>
        </authorList>
    </citation>
    <scope>NUCLEOTIDE SEQUENCE [LARGE SCALE GENOMIC DNA]</scope>
    <source>
        <strain evidence="13 14">MIT 97-6194</strain>
    </source>
</reference>
<protein>
    <recommendedName>
        <fullName evidence="3 11">DNA-directed RNA polymerase subunit omega</fullName>
        <shortName evidence="11">RNAP omega subunit</shortName>
        <ecNumber evidence="2 11">2.7.7.6</ecNumber>
    </recommendedName>
    <alternativeName>
        <fullName evidence="9 11">RNA polymerase omega subunit</fullName>
    </alternativeName>
    <alternativeName>
        <fullName evidence="8 11">Transcriptase subunit omega</fullName>
    </alternativeName>
</protein>
<reference evidence="13" key="3">
    <citation type="submission" date="2018-04" db="EMBL/GenBank/DDBJ databases">
        <authorList>
            <person name="Sheh A."/>
            <person name="Shen Z."/>
            <person name="Mannion A.J."/>
            <person name="Fox J.G."/>
        </authorList>
    </citation>
    <scope>NUCLEOTIDE SEQUENCE</scope>
    <source>
        <strain evidence="13">MIT 97-6194</strain>
    </source>
</reference>
<evidence type="ECO:0000256" key="3">
    <source>
        <dbReference type="ARBA" id="ARBA00013725"/>
    </source>
</evidence>
<comment type="catalytic activity">
    <reaction evidence="10 11">
        <text>RNA(n) + a ribonucleoside 5'-triphosphate = RNA(n+1) + diphosphate</text>
        <dbReference type="Rhea" id="RHEA:21248"/>
        <dbReference type="Rhea" id="RHEA-COMP:14527"/>
        <dbReference type="Rhea" id="RHEA-COMP:17342"/>
        <dbReference type="ChEBI" id="CHEBI:33019"/>
        <dbReference type="ChEBI" id="CHEBI:61557"/>
        <dbReference type="ChEBI" id="CHEBI:140395"/>
        <dbReference type="EC" id="2.7.7.6"/>
    </reaction>
</comment>
<dbReference type="AlphaFoldDB" id="A0A347VNK9"/>
<dbReference type="GO" id="GO:0003677">
    <property type="term" value="F:DNA binding"/>
    <property type="evidence" value="ECO:0007669"/>
    <property type="project" value="UniProtKB-UniRule"/>
</dbReference>
<dbReference type="NCBIfam" id="NF001579">
    <property type="entry name" value="PRK00392.6-2"/>
    <property type="match status" value="1"/>
</dbReference>
<evidence type="ECO:0000256" key="9">
    <source>
        <dbReference type="ARBA" id="ARBA00030998"/>
    </source>
</evidence>
<evidence type="ECO:0000313" key="13">
    <source>
        <dbReference type="EMBL" id="TLD92375.1"/>
    </source>
</evidence>
<dbReference type="Proteomes" id="UP000029714">
    <property type="component" value="Unassembled WGS sequence"/>
</dbReference>
<evidence type="ECO:0000313" key="14">
    <source>
        <dbReference type="Proteomes" id="UP000029714"/>
    </source>
</evidence>
<proteinExistence type="inferred from homology"/>
<comment type="subunit">
    <text evidence="11">The RNAP catalytic core consists of 2 alpha, 1 beta, 1 beta' and 1 omega subunit. When a sigma factor is associated with the core the holoenzyme is formed, which can initiate transcription.</text>
</comment>
<keyword evidence="14" id="KW-1185">Reference proteome</keyword>
<evidence type="ECO:0000256" key="5">
    <source>
        <dbReference type="ARBA" id="ARBA00022679"/>
    </source>
</evidence>
<dbReference type="EMBL" id="JRMP02000020">
    <property type="protein sequence ID" value="TLD92375.1"/>
    <property type="molecule type" value="Genomic_DNA"/>
</dbReference>
<keyword evidence="6 11" id="KW-0548">Nucleotidyltransferase</keyword>
<sequence length="70" mass="7930">MLRIEQVISKALAQTDNDRYRLSVLVFARVKELNNGATPLLSYSKEYLKRMDPCDIALCEIAEGMITPVN</sequence>
<dbReference type="EC" id="2.7.7.6" evidence="2 11"/>
<evidence type="ECO:0000256" key="8">
    <source>
        <dbReference type="ARBA" id="ARBA00029924"/>
    </source>
</evidence>
<dbReference type="GO" id="GO:0000428">
    <property type="term" value="C:DNA-directed RNA polymerase complex"/>
    <property type="evidence" value="ECO:0007669"/>
    <property type="project" value="UniProtKB-KW"/>
</dbReference>
<reference evidence="12 15" key="4">
    <citation type="submission" date="2019-12" db="EMBL/GenBank/DDBJ databases">
        <title>Multi-Generational Helicobacter saguini Isolates.</title>
        <authorList>
            <person name="Mannion A."/>
            <person name="Shen Z."/>
            <person name="Fox J.G."/>
        </authorList>
    </citation>
    <scope>NUCLEOTIDE SEQUENCE [LARGE SCALE GENOMIC DNA]</scope>
    <source>
        <strain evidence="12">16-048</strain>
        <strain evidence="15">16-048 (F4)</strain>
    </source>
</reference>
<dbReference type="STRING" id="1548018.LS64_05035"/>
<name>A0A347VNK9_9HELI</name>
<dbReference type="Pfam" id="PF01192">
    <property type="entry name" value="RNA_pol_Rpb6"/>
    <property type="match status" value="1"/>
</dbReference>
<dbReference type="SUPFAM" id="SSF63562">
    <property type="entry name" value="RPB6/omega subunit-like"/>
    <property type="match status" value="1"/>
</dbReference>
<evidence type="ECO:0000313" key="15">
    <source>
        <dbReference type="Proteomes" id="UP000477070"/>
    </source>
</evidence>
<dbReference type="OrthoDB" id="5334728at2"/>
<keyword evidence="4 11" id="KW-0240">DNA-directed RNA polymerase</keyword>
<evidence type="ECO:0000256" key="1">
    <source>
        <dbReference type="ARBA" id="ARBA00006711"/>
    </source>
</evidence>
<dbReference type="Proteomes" id="UP000477070">
    <property type="component" value="Unassembled WGS sequence"/>
</dbReference>
<comment type="similarity">
    <text evidence="1 11">Belongs to the RNA polymerase subunit omega family.</text>
</comment>
<accession>A0A347VNK9</accession>
<keyword evidence="5 11" id="KW-0808">Transferase</keyword>
<dbReference type="SMART" id="SM01409">
    <property type="entry name" value="RNA_pol_Rpb6"/>
    <property type="match status" value="1"/>
</dbReference>